<dbReference type="InterPro" id="IPR003829">
    <property type="entry name" value="Pirin_N_dom"/>
</dbReference>
<dbReference type="InterPro" id="IPR008778">
    <property type="entry name" value="Pirin_C_dom"/>
</dbReference>
<dbReference type="SUPFAM" id="SSF51182">
    <property type="entry name" value="RmlC-like cupins"/>
    <property type="match status" value="1"/>
</dbReference>
<evidence type="ECO:0000313" key="5">
    <source>
        <dbReference type="EMBL" id="GGB58728.1"/>
    </source>
</evidence>
<evidence type="ECO:0000313" key="6">
    <source>
        <dbReference type="Proteomes" id="UP000628854"/>
    </source>
</evidence>
<dbReference type="InterPro" id="IPR014710">
    <property type="entry name" value="RmlC-like_jellyroll"/>
</dbReference>
<reference evidence="6" key="1">
    <citation type="journal article" date="2019" name="Int. J. Syst. Evol. Microbiol.">
        <title>The Global Catalogue of Microorganisms (GCM) 10K type strain sequencing project: providing services to taxonomists for standard genome sequencing and annotation.</title>
        <authorList>
            <consortium name="The Broad Institute Genomics Platform"/>
            <consortium name="The Broad Institute Genome Sequencing Center for Infectious Disease"/>
            <person name="Wu L."/>
            <person name="Ma J."/>
        </authorList>
    </citation>
    <scope>NUCLEOTIDE SEQUENCE [LARGE SCALE GENOMIC DNA]</scope>
    <source>
        <strain evidence="6">CGMCC 1.15928</strain>
    </source>
</reference>
<dbReference type="PIRSF" id="PIRSF006232">
    <property type="entry name" value="Pirin"/>
    <property type="match status" value="1"/>
</dbReference>
<dbReference type="InterPro" id="IPR011051">
    <property type="entry name" value="RmlC_Cupin_sf"/>
</dbReference>
<dbReference type="PANTHER" id="PTHR13903">
    <property type="entry name" value="PIRIN-RELATED"/>
    <property type="match status" value="1"/>
</dbReference>
<comment type="caution">
    <text evidence="5">The sequence shown here is derived from an EMBL/GenBank/DDBJ whole genome shotgun (WGS) entry which is preliminary data.</text>
</comment>
<evidence type="ECO:0000259" key="3">
    <source>
        <dbReference type="Pfam" id="PF02678"/>
    </source>
</evidence>
<dbReference type="EMBL" id="BMKF01000001">
    <property type="protein sequence ID" value="GGB58728.1"/>
    <property type="molecule type" value="Genomic_DNA"/>
</dbReference>
<dbReference type="CDD" id="cd02909">
    <property type="entry name" value="cupin_pirin_N"/>
    <property type="match status" value="1"/>
</dbReference>
<dbReference type="Gene3D" id="2.60.120.10">
    <property type="entry name" value="Jelly Rolls"/>
    <property type="match status" value="2"/>
</dbReference>
<dbReference type="RefSeq" id="WP_084393844.1">
    <property type="nucleotide sequence ID" value="NZ_BMKF01000001.1"/>
</dbReference>
<dbReference type="InterPro" id="IPR012093">
    <property type="entry name" value="Pirin"/>
</dbReference>
<dbReference type="Pfam" id="PF02678">
    <property type="entry name" value="Pirin"/>
    <property type="match status" value="1"/>
</dbReference>
<evidence type="ECO:0000256" key="2">
    <source>
        <dbReference type="RuleBase" id="RU003457"/>
    </source>
</evidence>
<evidence type="ECO:0000259" key="4">
    <source>
        <dbReference type="Pfam" id="PF05726"/>
    </source>
</evidence>
<protein>
    <recommendedName>
        <fullName evidence="7">Pirin family protein</fullName>
    </recommendedName>
</protein>
<keyword evidence="6" id="KW-1185">Reference proteome</keyword>
<feature type="domain" description="Pirin C-terminal" evidence="4">
    <location>
        <begin position="179"/>
        <end position="275"/>
    </location>
</feature>
<dbReference type="PANTHER" id="PTHR13903:SF8">
    <property type="entry name" value="PIRIN"/>
    <property type="match status" value="1"/>
</dbReference>
<name>A0ABQ1J5W3_9PROT</name>
<organism evidence="5 6">
    <name type="scientific">Henriciella pelagia</name>
    <dbReference type="NCBI Taxonomy" id="1977912"/>
    <lineage>
        <taxon>Bacteria</taxon>
        <taxon>Pseudomonadati</taxon>
        <taxon>Pseudomonadota</taxon>
        <taxon>Alphaproteobacteria</taxon>
        <taxon>Hyphomonadales</taxon>
        <taxon>Hyphomonadaceae</taxon>
        <taxon>Henriciella</taxon>
    </lineage>
</organism>
<proteinExistence type="inferred from homology"/>
<feature type="domain" description="Pirin N-terminal" evidence="3">
    <location>
        <begin position="21"/>
        <end position="126"/>
    </location>
</feature>
<dbReference type="Pfam" id="PF05726">
    <property type="entry name" value="Pirin_C"/>
    <property type="match status" value="1"/>
</dbReference>
<sequence length="302" mass="32844">MTSDAIDLIIEGREKDLGDGFKVRRILPFHKQRMVGPIIFFDHFGPAEFKPGDGMDVRPHPHIGLATVTYLFEGAIAHKDTVGSDIVIRPGAVNWMVAGNGIVHSERTPPEERDAGMTIHGIQTWVALPKDFETCAPSFTHHPQDSLPVFQLGGAHARLLAGEAWGHKSPVEFPWGIWYVAVDAPEDAGFDVPADAAQERAVYVAAGPVDIAGSIVPQGSMAVLRQGAPARIAMPSGSKILLAGGQAMDGPRKIDWNLVASDASLIEKAREDWRASARKNWTGTRFSLPDDEHEYIPLPEDQ</sequence>
<evidence type="ECO:0008006" key="7">
    <source>
        <dbReference type="Google" id="ProtNLM"/>
    </source>
</evidence>
<gene>
    <name evidence="5" type="ORF">GCM10011503_03900</name>
</gene>
<comment type="similarity">
    <text evidence="1 2">Belongs to the pirin family.</text>
</comment>
<dbReference type="Proteomes" id="UP000628854">
    <property type="component" value="Unassembled WGS sequence"/>
</dbReference>
<accession>A0ABQ1J5W3</accession>
<evidence type="ECO:0000256" key="1">
    <source>
        <dbReference type="ARBA" id="ARBA00008416"/>
    </source>
</evidence>